<organism evidence="1 2">
    <name type="scientific">Anaerosalibacter massiliensis</name>
    <dbReference type="NCBI Taxonomy" id="1347392"/>
    <lineage>
        <taxon>Bacteria</taxon>
        <taxon>Bacillati</taxon>
        <taxon>Bacillota</taxon>
        <taxon>Tissierellia</taxon>
        <taxon>Tissierellales</taxon>
        <taxon>Sporanaerobacteraceae</taxon>
        <taxon>Anaerosalibacter</taxon>
    </lineage>
</organism>
<comment type="caution">
    <text evidence="1">The sequence shown here is derived from an EMBL/GenBank/DDBJ whole genome shotgun (WGS) entry which is preliminary data.</text>
</comment>
<proteinExistence type="predicted"/>
<name>A0A9X2MIK1_9FIRM</name>
<evidence type="ECO:0000313" key="2">
    <source>
        <dbReference type="Proteomes" id="UP001142078"/>
    </source>
</evidence>
<accession>A0A9X2MIK1</accession>
<sequence>MDIIKQGVLNTDLIKIEPKNNPPITTDQIGHRICTNEGSGNGSYKCPFLAASPCPIL</sequence>
<dbReference type="AlphaFoldDB" id="A0A9X2MIK1"/>
<reference evidence="1" key="1">
    <citation type="submission" date="2022-07" db="EMBL/GenBank/DDBJ databases">
        <title>Enhanced cultured diversity of the mouse gut microbiota enables custom-made synthetic communities.</title>
        <authorList>
            <person name="Afrizal A."/>
        </authorList>
    </citation>
    <scope>NUCLEOTIDE SEQUENCE</scope>
    <source>
        <strain evidence="1">DSM 29482</strain>
    </source>
</reference>
<gene>
    <name evidence="1" type="ORF">NSA23_09575</name>
</gene>
<dbReference type="Proteomes" id="UP001142078">
    <property type="component" value="Unassembled WGS sequence"/>
</dbReference>
<protein>
    <submittedName>
        <fullName evidence="1">Uncharacterized protein</fullName>
    </submittedName>
</protein>
<dbReference type="EMBL" id="JANJZL010000005">
    <property type="protein sequence ID" value="MCR2044364.1"/>
    <property type="molecule type" value="Genomic_DNA"/>
</dbReference>
<keyword evidence="2" id="KW-1185">Reference proteome</keyword>
<evidence type="ECO:0000313" key="1">
    <source>
        <dbReference type="EMBL" id="MCR2044364.1"/>
    </source>
</evidence>
<dbReference type="RefSeq" id="WP_187116624.1">
    <property type="nucleotide sequence ID" value="NZ_CABKTM010000011.1"/>
</dbReference>